<evidence type="ECO:0000256" key="6">
    <source>
        <dbReference type="ARBA" id="ARBA00023136"/>
    </source>
</evidence>
<evidence type="ECO:0000256" key="2">
    <source>
        <dbReference type="ARBA" id="ARBA00022448"/>
    </source>
</evidence>
<feature type="signal peptide" evidence="10">
    <location>
        <begin position="1"/>
        <end position="30"/>
    </location>
</feature>
<evidence type="ECO:0000259" key="11">
    <source>
        <dbReference type="Pfam" id="PF07715"/>
    </source>
</evidence>
<evidence type="ECO:0000313" key="13">
    <source>
        <dbReference type="Proteomes" id="UP000483362"/>
    </source>
</evidence>
<dbReference type="Pfam" id="PF07715">
    <property type="entry name" value="Plug"/>
    <property type="match status" value="1"/>
</dbReference>
<dbReference type="GO" id="GO:0015344">
    <property type="term" value="F:siderophore uptake transmembrane transporter activity"/>
    <property type="evidence" value="ECO:0007669"/>
    <property type="project" value="TreeGrafter"/>
</dbReference>
<keyword evidence="5 10" id="KW-0732">Signal</keyword>
<dbReference type="InterPro" id="IPR037066">
    <property type="entry name" value="Plug_dom_sf"/>
</dbReference>
<sequence>MRAKHRIKITVAAHAAVIAMLYLPMAMAVAAAPVATHQVKRETAQSDSAKSHRDSMKDGLRLGEVVVVGQHSDFGLRSSQMSALSITPAQITRLPTLLGEVDVLKVLQRLPGVQSGGDGASAIYVRGGDYDQNLILLDGVPLFSAEHLGGYTSAINSDLVDWVDFYRGAFPARYGGRLSSVINVGLRPGDFNHYHGLVNVGVLSSRFQCEGPIWPGHTSFNLGARVSYFNLLTEPVLNKVYDKPASLRPYSKLNYLDLTARVTHNLSDHSQLTAMVYWGRDRKSAAPDSSSSGEYTMDNKSTMSLKSDSKDRNNWSNLLLGINWDLKLTDYITFHTGAHYSAYRYEMSSTTTDYMHNYNKLRDLALTEEMSSSTQHSDIDEWQAKFEVETGVLKGHSVRAGVTAGHQSYNPTVEMHKHGTYSFYTLDPNTPVRKDDDKLYNNTRVDIDTLIGGRRYNFTEAALWLEDEMQPWQWLRFNVGVRMALFCTSGKTWVSPEPRLSSRFLLSSHHAIKASYSHMAQGIHRLTTSTLVSPTDVWVPVTDVIPPVKSDLTALGYSFETNPGISIGIEGYYKWQNNLLEYREGASYFSNSDWRNLVVLGKGRTYGVELFAQKLKGAFTGSVSYTWAKSLRTFDRPGQEVNDGQEYYANNDRRHNLQVTLNQHFKLRGKNSIDLGAAFTWQSGRRGTLTTYSVHGLRPYSNDPYEIEVHEKDYSYWIDGLDKRTRDEYYRNLWYYFLDFATYRHPNGYVMPSVHHLDLSATLNLYKRWGSIQLGLSVYNVYNHRNVSNVFLGYKSGHRVLKGVCPFPIMPSINFGVKF</sequence>
<proteinExistence type="inferred from homology"/>
<keyword evidence="2 8" id="KW-0813">Transport</keyword>
<accession>A0A6L5XGU4</accession>
<dbReference type="Gene3D" id="2.170.130.10">
    <property type="entry name" value="TonB-dependent receptor, plug domain"/>
    <property type="match status" value="1"/>
</dbReference>
<evidence type="ECO:0000256" key="8">
    <source>
        <dbReference type="PROSITE-ProRule" id="PRU01360"/>
    </source>
</evidence>
<comment type="caution">
    <text evidence="12">The sequence shown here is derived from an EMBL/GenBank/DDBJ whole genome shotgun (WGS) entry which is preliminary data.</text>
</comment>
<feature type="compositionally biased region" description="Polar residues" evidence="9">
    <location>
        <begin position="287"/>
        <end position="306"/>
    </location>
</feature>
<keyword evidence="13" id="KW-1185">Reference proteome</keyword>
<keyword evidence="4 8" id="KW-0812">Transmembrane</keyword>
<comment type="subcellular location">
    <subcellularLocation>
        <location evidence="1 8">Cell outer membrane</location>
        <topology evidence="1 8">Multi-pass membrane protein</topology>
    </subcellularLocation>
</comment>
<dbReference type="RefSeq" id="WP_154327034.1">
    <property type="nucleotide sequence ID" value="NZ_CP045696.1"/>
</dbReference>
<keyword evidence="6 8" id="KW-0472">Membrane</keyword>
<protein>
    <submittedName>
        <fullName evidence="12">TonB-dependent receptor plug domain-containing protein</fullName>
    </submittedName>
</protein>
<evidence type="ECO:0000256" key="5">
    <source>
        <dbReference type="ARBA" id="ARBA00022729"/>
    </source>
</evidence>
<dbReference type="PANTHER" id="PTHR30069:SF29">
    <property type="entry name" value="HEMOGLOBIN AND HEMOGLOBIN-HAPTOGLOBIN-BINDING PROTEIN 1-RELATED"/>
    <property type="match status" value="1"/>
</dbReference>
<organism evidence="12 13">
    <name type="scientific">Sodaliphilus pleomorphus</name>
    <dbReference type="NCBI Taxonomy" id="2606626"/>
    <lineage>
        <taxon>Bacteria</taxon>
        <taxon>Pseudomonadati</taxon>
        <taxon>Bacteroidota</taxon>
        <taxon>Bacteroidia</taxon>
        <taxon>Bacteroidales</taxon>
        <taxon>Muribaculaceae</taxon>
        <taxon>Sodaliphilus</taxon>
    </lineage>
</organism>
<keyword evidence="12" id="KW-0675">Receptor</keyword>
<dbReference type="AlphaFoldDB" id="A0A6L5XGU4"/>
<evidence type="ECO:0000256" key="10">
    <source>
        <dbReference type="SAM" id="SignalP"/>
    </source>
</evidence>
<evidence type="ECO:0000313" key="12">
    <source>
        <dbReference type="EMBL" id="MSS18747.1"/>
    </source>
</evidence>
<dbReference type="PROSITE" id="PS52016">
    <property type="entry name" value="TONB_DEPENDENT_REC_3"/>
    <property type="match status" value="1"/>
</dbReference>
<feature type="region of interest" description="Disordered" evidence="9">
    <location>
        <begin position="284"/>
        <end position="308"/>
    </location>
</feature>
<evidence type="ECO:0000256" key="1">
    <source>
        <dbReference type="ARBA" id="ARBA00004571"/>
    </source>
</evidence>
<dbReference type="PANTHER" id="PTHR30069">
    <property type="entry name" value="TONB-DEPENDENT OUTER MEMBRANE RECEPTOR"/>
    <property type="match status" value="1"/>
</dbReference>
<dbReference type="EMBL" id="VULT01000034">
    <property type="protein sequence ID" value="MSS18747.1"/>
    <property type="molecule type" value="Genomic_DNA"/>
</dbReference>
<dbReference type="GO" id="GO:0044718">
    <property type="term" value="P:siderophore transmembrane transport"/>
    <property type="evidence" value="ECO:0007669"/>
    <property type="project" value="TreeGrafter"/>
</dbReference>
<dbReference type="Gene3D" id="2.40.170.20">
    <property type="entry name" value="TonB-dependent receptor, beta-barrel domain"/>
    <property type="match status" value="1"/>
</dbReference>
<comment type="similarity">
    <text evidence="8">Belongs to the TonB-dependent receptor family.</text>
</comment>
<keyword evidence="7 8" id="KW-0998">Cell outer membrane</keyword>
<dbReference type="GO" id="GO:0009279">
    <property type="term" value="C:cell outer membrane"/>
    <property type="evidence" value="ECO:0007669"/>
    <property type="project" value="UniProtKB-SubCell"/>
</dbReference>
<dbReference type="Proteomes" id="UP000483362">
    <property type="component" value="Unassembled WGS sequence"/>
</dbReference>
<evidence type="ECO:0000256" key="3">
    <source>
        <dbReference type="ARBA" id="ARBA00022452"/>
    </source>
</evidence>
<evidence type="ECO:0000256" key="4">
    <source>
        <dbReference type="ARBA" id="ARBA00022692"/>
    </source>
</evidence>
<dbReference type="InterPro" id="IPR039426">
    <property type="entry name" value="TonB-dep_rcpt-like"/>
</dbReference>
<reference evidence="12 13" key="1">
    <citation type="submission" date="2019-08" db="EMBL/GenBank/DDBJ databases">
        <title>In-depth cultivation of the pig gut microbiome towards novel bacterial diversity and tailored functional studies.</title>
        <authorList>
            <person name="Wylensek D."/>
            <person name="Hitch T.C.A."/>
            <person name="Clavel T."/>
        </authorList>
    </citation>
    <scope>NUCLEOTIDE SEQUENCE [LARGE SCALE GENOMIC DNA]</scope>
    <source>
        <strain evidence="12 13">Oil-RF-744-WCA-WT-10</strain>
    </source>
</reference>
<dbReference type="InterPro" id="IPR012910">
    <property type="entry name" value="Plug_dom"/>
</dbReference>
<name>A0A6L5XGU4_9BACT</name>
<dbReference type="SUPFAM" id="SSF56935">
    <property type="entry name" value="Porins"/>
    <property type="match status" value="1"/>
</dbReference>
<dbReference type="InterPro" id="IPR036942">
    <property type="entry name" value="Beta-barrel_TonB_sf"/>
</dbReference>
<evidence type="ECO:0000256" key="7">
    <source>
        <dbReference type="ARBA" id="ARBA00023237"/>
    </source>
</evidence>
<feature type="chain" id="PRO_5026842172" evidence="10">
    <location>
        <begin position="31"/>
        <end position="819"/>
    </location>
</feature>
<feature type="domain" description="TonB-dependent receptor plug" evidence="11">
    <location>
        <begin position="80"/>
        <end position="177"/>
    </location>
</feature>
<keyword evidence="3 8" id="KW-1134">Transmembrane beta strand</keyword>
<gene>
    <name evidence="12" type="ORF">FYJ29_13415</name>
</gene>
<evidence type="ECO:0000256" key="9">
    <source>
        <dbReference type="SAM" id="MobiDB-lite"/>
    </source>
</evidence>